<gene>
    <name evidence="1" type="ORF">ACOLOM_LOCUS13585</name>
</gene>
<name>A0ACA9QXE8_9GLOM</name>
<organism evidence="1 2">
    <name type="scientific">Acaulospora colombiana</name>
    <dbReference type="NCBI Taxonomy" id="27376"/>
    <lineage>
        <taxon>Eukaryota</taxon>
        <taxon>Fungi</taxon>
        <taxon>Fungi incertae sedis</taxon>
        <taxon>Mucoromycota</taxon>
        <taxon>Glomeromycotina</taxon>
        <taxon>Glomeromycetes</taxon>
        <taxon>Diversisporales</taxon>
        <taxon>Acaulosporaceae</taxon>
        <taxon>Acaulospora</taxon>
    </lineage>
</organism>
<dbReference type="EMBL" id="CAJVPT010063111">
    <property type="protein sequence ID" value="CAG8768048.1"/>
    <property type="molecule type" value="Genomic_DNA"/>
</dbReference>
<dbReference type="Proteomes" id="UP000789525">
    <property type="component" value="Unassembled WGS sequence"/>
</dbReference>
<evidence type="ECO:0000313" key="1">
    <source>
        <dbReference type="EMBL" id="CAG8768048.1"/>
    </source>
</evidence>
<evidence type="ECO:0000313" key="2">
    <source>
        <dbReference type="Proteomes" id="UP000789525"/>
    </source>
</evidence>
<sequence>GPSRPDQDQTLQMNASNTRQLRRRRRLQKRPRSLSAHANSIALSPQDPAQDLVTNNPQNNGKPQQEPYHPAWKIPKTPMPPFPVHLPDEILRSIFEYAATDLDTACALVLVAFHVRTWVDPILYSRVRLEGLEPIRLFARTIEATLALEASIS</sequence>
<comment type="caution">
    <text evidence="1">The sequence shown here is derived from an EMBL/GenBank/DDBJ whole genome shotgun (WGS) entry which is preliminary data.</text>
</comment>
<feature type="non-terminal residue" evidence="1">
    <location>
        <position position="1"/>
    </location>
</feature>
<proteinExistence type="predicted"/>
<accession>A0ACA9QXE8</accession>
<reference evidence="1" key="1">
    <citation type="submission" date="2021-06" db="EMBL/GenBank/DDBJ databases">
        <authorList>
            <person name="Kallberg Y."/>
            <person name="Tangrot J."/>
            <person name="Rosling A."/>
        </authorList>
    </citation>
    <scope>NUCLEOTIDE SEQUENCE</scope>
    <source>
        <strain evidence="1">CL356</strain>
    </source>
</reference>
<keyword evidence="2" id="KW-1185">Reference proteome</keyword>
<protein>
    <submittedName>
        <fullName evidence="1">3792_t:CDS:1</fullName>
    </submittedName>
</protein>
<feature type="non-terminal residue" evidence="1">
    <location>
        <position position="153"/>
    </location>
</feature>